<dbReference type="AlphaFoldDB" id="V5SHX8"/>
<organism evidence="1 2">
    <name type="scientific">Hyphomicrobium nitrativorans NL23</name>
    <dbReference type="NCBI Taxonomy" id="1029756"/>
    <lineage>
        <taxon>Bacteria</taxon>
        <taxon>Pseudomonadati</taxon>
        <taxon>Pseudomonadota</taxon>
        <taxon>Alphaproteobacteria</taxon>
        <taxon>Hyphomicrobiales</taxon>
        <taxon>Hyphomicrobiaceae</taxon>
        <taxon>Hyphomicrobium</taxon>
    </lineage>
</organism>
<dbReference type="HOGENOM" id="CLU_149258_0_0_5"/>
<proteinExistence type="predicted"/>
<protein>
    <submittedName>
        <fullName evidence="1">Uncharacterized protein</fullName>
    </submittedName>
</protein>
<dbReference type="KEGG" id="hni:W911_15895"/>
<name>V5SHX8_9HYPH</name>
<keyword evidence="2" id="KW-1185">Reference proteome</keyword>
<evidence type="ECO:0000313" key="1">
    <source>
        <dbReference type="EMBL" id="AHB49549.1"/>
    </source>
</evidence>
<reference evidence="1 2" key="1">
    <citation type="journal article" date="2014" name="Genome Announc.">
        <title>Complete Genome Sequence of Hyphomicrobium nitrativorans Strain NL23, a Denitrifying Bacterium Isolated from Biofilm of a Methanol-Fed Denitrification System Treating Seawater at the Montreal Biodome.</title>
        <authorList>
            <person name="Martineau C."/>
            <person name="Villeneuve C."/>
            <person name="Mauffrey F."/>
            <person name="Villemur R."/>
        </authorList>
    </citation>
    <scope>NUCLEOTIDE SEQUENCE [LARGE SCALE GENOMIC DNA]</scope>
    <source>
        <strain evidence="1">NL23</strain>
    </source>
</reference>
<evidence type="ECO:0000313" key="2">
    <source>
        <dbReference type="Proteomes" id="UP000018542"/>
    </source>
</evidence>
<sequence>MIRLEPLEVQMPEGFVSTALTLKKLGLVAVAGAVCLAQGASAGGDTTERVRGYFCDAKADQIAFLNAKARGESEIMAANRVNKRLARMSCAPYLPATAVPTGDHTIMDGGLVYKLQSYVFLPEKVERWSGTVLGSLQVVAKEQDI</sequence>
<dbReference type="Proteomes" id="UP000018542">
    <property type="component" value="Chromosome"/>
</dbReference>
<accession>V5SHX8</accession>
<dbReference type="PATRIC" id="fig|1029756.8.peg.3312"/>
<dbReference type="EMBL" id="CP006912">
    <property type="protein sequence ID" value="AHB49549.1"/>
    <property type="molecule type" value="Genomic_DNA"/>
</dbReference>
<gene>
    <name evidence="1" type="ORF">W911_15895</name>
</gene>